<comment type="function">
    <text evidence="6">Specifically methylates the pseudouridine at position 1915 (m3Psi1915) in 23S rRNA.</text>
</comment>
<protein>
    <recommendedName>
        <fullName evidence="6">Ribosomal RNA large subunit methyltransferase H</fullName>
        <ecNumber evidence="6">2.1.1.177</ecNumber>
    </recommendedName>
    <alternativeName>
        <fullName evidence="6">23S rRNA (pseudouridine1915-N3)-methyltransferase</fullName>
    </alternativeName>
    <alternativeName>
        <fullName evidence="6">23S rRNA m3Psi1915 methyltransferase</fullName>
    </alternativeName>
    <alternativeName>
        <fullName evidence="6">rRNA (pseudouridine-N3-)-methyltransferase RlmH</fullName>
    </alternativeName>
</protein>
<dbReference type="InterPro" id="IPR003742">
    <property type="entry name" value="RlmH-like"/>
</dbReference>
<dbReference type="NCBIfam" id="TIGR00246">
    <property type="entry name" value="tRNA_RlmH_YbeA"/>
    <property type="match status" value="1"/>
</dbReference>
<dbReference type="CDD" id="cd18081">
    <property type="entry name" value="RlmH-like"/>
    <property type="match status" value="1"/>
</dbReference>
<feature type="binding site" evidence="6">
    <location>
        <begin position="126"/>
        <end position="131"/>
    </location>
    <ligand>
        <name>S-adenosyl-L-methionine</name>
        <dbReference type="ChEBI" id="CHEBI:59789"/>
    </ligand>
</feature>
<accession>A0A6N8U2H4</accession>
<evidence type="ECO:0000256" key="5">
    <source>
        <dbReference type="ARBA" id="ARBA00038303"/>
    </source>
</evidence>
<dbReference type="NCBIfam" id="NF000985">
    <property type="entry name" value="PRK00103.1-3"/>
    <property type="match status" value="1"/>
</dbReference>
<reference evidence="7 8" key="2">
    <citation type="submission" date="2020-01" db="EMBL/GenBank/DDBJ databases">
        <title>Clostridiaceae sp. nov. isolated from the gut of human by culturomics.</title>
        <authorList>
            <person name="Chang Y."/>
        </authorList>
    </citation>
    <scope>NUCLEOTIDE SEQUENCE [LARGE SCALE GENOMIC DNA]</scope>
    <source>
        <strain evidence="7 8">DONG20-135</strain>
    </source>
</reference>
<dbReference type="InterPro" id="IPR029028">
    <property type="entry name" value="Alpha/beta_knot_MTases"/>
</dbReference>
<dbReference type="Gene3D" id="3.40.1280.10">
    <property type="match status" value="1"/>
</dbReference>
<keyword evidence="8" id="KW-1185">Reference proteome</keyword>
<dbReference type="Proteomes" id="UP000434036">
    <property type="component" value="Unassembled WGS sequence"/>
</dbReference>
<name>A0A6N8U2H4_9FIRM</name>
<comment type="subcellular location">
    <subcellularLocation>
        <location evidence="6">Cytoplasm</location>
    </subcellularLocation>
</comment>
<dbReference type="NCBIfam" id="NF000986">
    <property type="entry name" value="PRK00103.1-4"/>
    <property type="match status" value="1"/>
</dbReference>
<dbReference type="Pfam" id="PF02590">
    <property type="entry name" value="SPOUT_MTase"/>
    <property type="match status" value="1"/>
</dbReference>
<feature type="binding site" evidence="6">
    <location>
        <position position="75"/>
    </location>
    <ligand>
        <name>S-adenosyl-L-methionine</name>
        <dbReference type="ChEBI" id="CHEBI:59789"/>
    </ligand>
</feature>
<dbReference type="PIRSF" id="PIRSF004505">
    <property type="entry name" value="MT_bac"/>
    <property type="match status" value="1"/>
</dbReference>
<keyword evidence="3 6" id="KW-0808">Transferase</keyword>
<comment type="caution">
    <text evidence="7">The sequence shown here is derived from an EMBL/GenBank/DDBJ whole genome shotgun (WGS) entry which is preliminary data.</text>
</comment>
<dbReference type="GO" id="GO:0005737">
    <property type="term" value="C:cytoplasm"/>
    <property type="evidence" value="ECO:0007669"/>
    <property type="project" value="UniProtKB-SubCell"/>
</dbReference>
<evidence type="ECO:0000256" key="4">
    <source>
        <dbReference type="ARBA" id="ARBA00022691"/>
    </source>
</evidence>
<comment type="catalytic activity">
    <reaction evidence="6">
        <text>pseudouridine(1915) in 23S rRNA + S-adenosyl-L-methionine = N(3)-methylpseudouridine(1915) in 23S rRNA + S-adenosyl-L-homocysteine + H(+)</text>
        <dbReference type="Rhea" id="RHEA:42752"/>
        <dbReference type="Rhea" id="RHEA-COMP:10221"/>
        <dbReference type="Rhea" id="RHEA-COMP:10222"/>
        <dbReference type="ChEBI" id="CHEBI:15378"/>
        <dbReference type="ChEBI" id="CHEBI:57856"/>
        <dbReference type="ChEBI" id="CHEBI:59789"/>
        <dbReference type="ChEBI" id="CHEBI:65314"/>
        <dbReference type="ChEBI" id="CHEBI:74486"/>
        <dbReference type="EC" id="2.1.1.177"/>
    </reaction>
</comment>
<gene>
    <name evidence="6 7" type="primary">rlmH</name>
    <name evidence="7" type="ORF">GSF08_00510</name>
</gene>
<evidence type="ECO:0000256" key="2">
    <source>
        <dbReference type="ARBA" id="ARBA00022603"/>
    </source>
</evidence>
<feature type="binding site" evidence="6">
    <location>
        <position position="107"/>
    </location>
    <ligand>
        <name>S-adenosyl-L-methionine</name>
        <dbReference type="ChEBI" id="CHEBI:59789"/>
    </ligand>
</feature>
<keyword evidence="2 6" id="KW-0489">Methyltransferase</keyword>
<dbReference type="HAMAP" id="MF_00658">
    <property type="entry name" value="23SrRNA_methyltr_H"/>
    <property type="match status" value="1"/>
</dbReference>
<keyword evidence="4 6" id="KW-0949">S-adenosyl-L-methionine</keyword>
<organism evidence="7 8">
    <name type="scientific">Copranaerobaculum intestinale</name>
    <dbReference type="NCBI Taxonomy" id="2692629"/>
    <lineage>
        <taxon>Bacteria</taxon>
        <taxon>Bacillati</taxon>
        <taxon>Bacillota</taxon>
        <taxon>Erysipelotrichia</taxon>
        <taxon>Erysipelotrichales</taxon>
        <taxon>Erysipelotrichaceae</taxon>
        <taxon>Copranaerobaculum</taxon>
    </lineage>
</organism>
<dbReference type="EC" id="2.1.1.177" evidence="6"/>
<reference evidence="7 8" key="1">
    <citation type="submission" date="2019-12" db="EMBL/GenBank/DDBJ databases">
        <authorList>
            <person name="Yang R."/>
        </authorList>
    </citation>
    <scope>NUCLEOTIDE SEQUENCE [LARGE SCALE GENOMIC DNA]</scope>
    <source>
        <strain evidence="7 8">DONG20-135</strain>
    </source>
</reference>
<dbReference type="InterPro" id="IPR029026">
    <property type="entry name" value="tRNA_m1G_MTases_N"/>
</dbReference>
<proteinExistence type="inferred from homology"/>
<keyword evidence="1 6" id="KW-0698">rRNA processing</keyword>
<evidence type="ECO:0000313" key="8">
    <source>
        <dbReference type="Proteomes" id="UP000434036"/>
    </source>
</evidence>
<comment type="subunit">
    <text evidence="6">Homodimer.</text>
</comment>
<evidence type="ECO:0000313" key="7">
    <source>
        <dbReference type="EMBL" id="MXQ72422.1"/>
    </source>
</evidence>
<evidence type="ECO:0000256" key="3">
    <source>
        <dbReference type="ARBA" id="ARBA00022679"/>
    </source>
</evidence>
<dbReference type="PANTHER" id="PTHR33603">
    <property type="entry name" value="METHYLTRANSFERASE"/>
    <property type="match status" value="1"/>
</dbReference>
<dbReference type="PANTHER" id="PTHR33603:SF1">
    <property type="entry name" value="RIBOSOMAL RNA LARGE SUBUNIT METHYLTRANSFERASE H"/>
    <property type="match status" value="1"/>
</dbReference>
<sequence>MIKIIAVGKCKEKATRELVNEYCKRLGAYTKLELIEVLDEQTPDRNSAAQNDEIKRREGERILQKIQKDEYLILLDLQGKMLSSEELADKVAEIQTYQSSKLTFVIGGSLGISDAVKERSNFRWQLSKLTFPHQLVRILLCEQIYRAYKIMNHEPYHK</sequence>
<keyword evidence="6" id="KW-0963">Cytoplasm</keyword>
<dbReference type="GO" id="GO:0070038">
    <property type="term" value="F:rRNA (pseudouridine-N3-)-methyltransferase activity"/>
    <property type="evidence" value="ECO:0007669"/>
    <property type="project" value="UniProtKB-UniRule"/>
</dbReference>
<dbReference type="AlphaFoldDB" id="A0A6N8U2H4"/>
<dbReference type="RefSeq" id="WP_160623922.1">
    <property type="nucleotide sequence ID" value="NZ_WUUQ01000001.1"/>
</dbReference>
<dbReference type="EMBL" id="WUUQ01000001">
    <property type="protein sequence ID" value="MXQ72422.1"/>
    <property type="molecule type" value="Genomic_DNA"/>
</dbReference>
<comment type="similarity">
    <text evidence="5 6">Belongs to the RNA methyltransferase RlmH family.</text>
</comment>
<evidence type="ECO:0000256" key="1">
    <source>
        <dbReference type="ARBA" id="ARBA00022552"/>
    </source>
</evidence>
<evidence type="ECO:0000256" key="6">
    <source>
        <dbReference type="HAMAP-Rule" id="MF_00658"/>
    </source>
</evidence>
<dbReference type="SUPFAM" id="SSF75217">
    <property type="entry name" value="alpha/beta knot"/>
    <property type="match status" value="1"/>
</dbReference>